<dbReference type="AlphaFoldDB" id="A0A183EFN1"/>
<dbReference type="InterPro" id="IPR036291">
    <property type="entry name" value="NAD(P)-bd_dom_sf"/>
</dbReference>
<evidence type="ECO:0000313" key="3">
    <source>
        <dbReference type="EMBL" id="VDN34539.1"/>
    </source>
</evidence>
<dbReference type="Proteomes" id="UP000271098">
    <property type="component" value="Unassembled WGS sequence"/>
</dbReference>
<dbReference type="Pfam" id="PF00106">
    <property type="entry name" value="adh_short"/>
    <property type="match status" value="1"/>
</dbReference>
<reference evidence="3 4" key="2">
    <citation type="submission" date="2018-11" db="EMBL/GenBank/DDBJ databases">
        <authorList>
            <consortium name="Pathogen Informatics"/>
        </authorList>
    </citation>
    <scope>NUCLEOTIDE SEQUENCE [LARGE SCALE GENOMIC DNA]</scope>
</reference>
<evidence type="ECO:0000313" key="5">
    <source>
        <dbReference type="WBParaSite" id="GPUH_0001979701-mRNA-1"/>
    </source>
</evidence>
<keyword evidence="4" id="KW-1185">Reference proteome</keyword>
<dbReference type="EMBL" id="UYRT01089114">
    <property type="protein sequence ID" value="VDN34539.1"/>
    <property type="molecule type" value="Genomic_DNA"/>
</dbReference>
<dbReference type="PANTHER" id="PTHR24322">
    <property type="entry name" value="PKSB"/>
    <property type="match status" value="1"/>
</dbReference>
<dbReference type="InterPro" id="IPR002347">
    <property type="entry name" value="SDR_fam"/>
</dbReference>
<reference evidence="5" key="1">
    <citation type="submission" date="2016-06" db="UniProtKB">
        <authorList>
            <consortium name="WormBaseParasite"/>
        </authorList>
    </citation>
    <scope>IDENTIFICATION</scope>
</reference>
<keyword evidence="2" id="KW-0560">Oxidoreductase</keyword>
<dbReference type="Gene3D" id="3.40.50.720">
    <property type="entry name" value="NAD(P)-binding Rossmann-like Domain"/>
    <property type="match status" value="1"/>
</dbReference>
<accession>A0A183EFN1</accession>
<dbReference type="PANTHER" id="PTHR24322:SF736">
    <property type="entry name" value="RETINOL DEHYDROGENASE 10"/>
    <property type="match status" value="1"/>
</dbReference>
<protein>
    <submittedName>
        <fullName evidence="5">KR domain-containing protein</fullName>
    </submittedName>
</protein>
<dbReference type="CDD" id="cd05233">
    <property type="entry name" value="SDR_c"/>
    <property type="match status" value="1"/>
</dbReference>
<name>A0A183EFN1_9BILA</name>
<dbReference type="SUPFAM" id="SSF51735">
    <property type="entry name" value="NAD(P)-binding Rossmann-fold domains"/>
    <property type="match status" value="1"/>
</dbReference>
<dbReference type="GO" id="GO:0016616">
    <property type="term" value="F:oxidoreductase activity, acting on the CH-OH group of donors, NAD or NADP as acceptor"/>
    <property type="evidence" value="ECO:0007669"/>
    <property type="project" value="TreeGrafter"/>
</dbReference>
<evidence type="ECO:0000313" key="4">
    <source>
        <dbReference type="Proteomes" id="UP000271098"/>
    </source>
</evidence>
<evidence type="ECO:0000256" key="1">
    <source>
        <dbReference type="ARBA" id="ARBA00006484"/>
    </source>
</evidence>
<evidence type="ECO:0000256" key="2">
    <source>
        <dbReference type="ARBA" id="ARBA00023002"/>
    </source>
</evidence>
<dbReference type="OrthoDB" id="10253736at2759"/>
<sequence>MASERLHKRILICLKFLVQYIFCILFRELPHLLTMKRKSVVDQVVVITGGGMGIGKALAQKFALEQKAVEEGLRTVAQITEDGGRAYFFQCNVTKPDELRLCAQQIISDTNIGS</sequence>
<organism evidence="5">
    <name type="scientific">Gongylonema pulchrum</name>
    <dbReference type="NCBI Taxonomy" id="637853"/>
    <lineage>
        <taxon>Eukaryota</taxon>
        <taxon>Metazoa</taxon>
        <taxon>Ecdysozoa</taxon>
        <taxon>Nematoda</taxon>
        <taxon>Chromadorea</taxon>
        <taxon>Rhabditida</taxon>
        <taxon>Spirurina</taxon>
        <taxon>Spiruromorpha</taxon>
        <taxon>Spiruroidea</taxon>
        <taxon>Gongylonematidae</taxon>
        <taxon>Gongylonema</taxon>
    </lineage>
</organism>
<gene>
    <name evidence="3" type="ORF">GPUH_LOCUS19771</name>
</gene>
<dbReference type="WBParaSite" id="GPUH_0001979701-mRNA-1">
    <property type="protein sequence ID" value="GPUH_0001979701-mRNA-1"/>
    <property type="gene ID" value="GPUH_0001979701"/>
</dbReference>
<comment type="similarity">
    <text evidence="1">Belongs to the short-chain dehydrogenases/reductases (SDR) family.</text>
</comment>
<proteinExistence type="inferred from homology"/>